<dbReference type="GO" id="GO:0016020">
    <property type="term" value="C:membrane"/>
    <property type="evidence" value="ECO:0007669"/>
    <property type="project" value="GOC"/>
</dbReference>
<dbReference type="Pfam" id="PF07578">
    <property type="entry name" value="LAB_N"/>
    <property type="match status" value="2"/>
</dbReference>
<dbReference type="GO" id="GO:0008915">
    <property type="term" value="F:lipid-A-disaccharide synthase activity"/>
    <property type="evidence" value="ECO:0007669"/>
    <property type="project" value="InterPro"/>
</dbReference>
<organism evidence="3 4">
    <name type="scientific">Denitrovibrio acetiphilus (strain DSM 12809 / NBRC 114555 / N2460)</name>
    <dbReference type="NCBI Taxonomy" id="522772"/>
    <lineage>
        <taxon>Bacteria</taxon>
        <taxon>Pseudomonadati</taxon>
        <taxon>Deferribacterota</taxon>
        <taxon>Deferribacteres</taxon>
        <taxon>Deferribacterales</taxon>
        <taxon>Geovibrionaceae</taxon>
        <taxon>Denitrovibrio</taxon>
    </lineage>
</organism>
<feature type="transmembrane region" description="Helical" evidence="1">
    <location>
        <begin position="96"/>
        <end position="115"/>
    </location>
</feature>
<feature type="transmembrane region" description="Helical" evidence="1">
    <location>
        <begin position="127"/>
        <end position="148"/>
    </location>
</feature>
<proteinExistence type="predicted"/>
<feature type="transmembrane region" description="Helical" evidence="1">
    <location>
        <begin position="6"/>
        <end position="25"/>
    </location>
</feature>
<dbReference type="KEGG" id="dap:Dacet_1879"/>
<keyword evidence="4" id="KW-1185">Reference proteome</keyword>
<feature type="transmembrane region" description="Helical" evidence="1">
    <location>
        <begin position="64"/>
        <end position="84"/>
    </location>
</feature>
<name>D4H0Y0_DENA2</name>
<dbReference type="RefSeq" id="WP_013011153.1">
    <property type="nucleotide sequence ID" value="NC_013943.1"/>
</dbReference>
<dbReference type="HOGENOM" id="CLU_082899_0_0_0"/>
<dbReference type="PaxDb" id="522772-Dacet_1879"/>
<dbReference type="EMBL" id="CP001968">
    <property type="protein sequence ID" value="ADD68643.1"/>
    <property type="molecule type" value="Genomic_DNA"/>
</dbReference>
<dbReference type="SMART" id="SM01259">
    <property type="entry name" value="LAB_N"/>
    <property type="match status" value="2"/>
</dbReference>
<feature type="domain" description="Lipid A biosynthesis N-terminal" evidence="2">
    <location>
        <begin position="134"/>
        <end position="205"/>
    </location>
</feature>
<gene>
    <name evidence="3" type="ordered locus">Dacet_1879</name>
</gene>
<dbReference type="OrthoDB" id="9793186at2"/>
<evidence type="ECO:0000259" key="2">
    <source>
        <dbReference type="SMART" id="SM01259"/>
    </source>
</evidence>
<feature type="transmembrane region" description="Helical" evidence="1">
    <location>
        <begin position="187"/>
        <end position="206"/>
    </location>
</feature>
<reference evidence="3 4" key="1">
    <citation type="journal article" date="2010" name="Stand. Genomic Sci.">
        <title>Complete genome sequence of Denitrovibrio acetiphilus type strain (N2460).</title>
        <authorList>
            <person name="Kiss H."/>
            <person name="Lang E."/>
            <person name="Lapidus A."/>
            <person name="Copeland A."/>
            <person name="Nolan M."/>
            <person name="Glavina Del Rio T."/>
            <person name="Chen F."/>
            <person name="Lucas S."/>
            <person name="Tice H."/>
            <person name="Cheng J.F."/>
            <person name="Han C."/>
            <person name="Goodwin L."/>
            <person name="Pitluck S."/>
            <person name="Liolios K."/>
            <person name="Pati A."/>
            <person name="Ivanova N."/>
            <person name="Mavromatis K."/>
            <person name="Chen A."/>
            <person name="Palaniappan K."/>
            <person name="Land M."/>
            <person name="Hauser L."/>
            <person name="Chang Y.J."/>
            <person name="Jeffries C.D."/>
            <person name="Detter J.C."/>
            <person name="Brettin T."/>
            <person name="Spring S."/>
            <person name="Rohde M."/>
            <person name="Goker M."/>
            <person name="Woyke T."/>
            <person name="Bristow J."/>
            <person name="Eisen J.A."/>
            <person name="Markowitz V."/>
            <person name="Hugenholtz P."/>
            <person name="Kyrpides N.C."/>
            <person name="Klenk H.P."/>
        </authorList>
    </citation>
    <scope>NUCLEOTIDE SEQUENCE [LARGE SCALE GENOMIC DNA]</scope>
    <source>
        <strain evidence="4">DSM 12809 / NBRC 114555 / N2460</strain>
    </source>
</reference>
<dbReference type="Proteomes" id="UP000002012">
    <property type="component" value="Chromosome"/>
</dbReference>
<feature type="transmembrane region" description="Helical" evidence="1">
    <location>
        <begin position="37"/>
        <end position="58"/>
    </location>
</feature>
<evidence type="ECO:0000313" key="3">
    <source>
        <dbReference type="EMBL" id="ADD68643.1"/>
    </source>
</evidence>
<dbReference type="InParanoid" id="D4H0Y0"/>
<dbReference type="AlphaFoldDB" id="D4H0Y0"/>
<sequence>MSPAELALVVFGFIGQVLFFMRFILQWLFTERYKKSAVPVSFWYFSLIGSFMLLTYAILIKDPIYILGQSTGAVIYLRNLFLIYKEKGVKDKYFSFKITLILFAYFGMVAVAAVFYPEVHRQQKVSYTGIIFAIGIVAQSMFFLRFLVQWIYSERLKKSAFPVTFWYFSMVGSSLLLIYSVLVHDPVFIAGQSVGLLIYFRNLYFIRLEKRGVNV</sequence>
<evidence type="ECO:0000313" key="4">
    <source>
        <dbReference type="Proteomes" id="UP000002012"/>
    </source>
</evidence>
<keyword evidence="1" id="KW-0472">Membrane</keyword>
<protein>
    <submittedName>
        <fullName evidence="3">Lipid A biosynthesis domain protein</fullName>
    </submittedName>
</protein>
<evidence type="ECO:0000256" key="1">
    <source>
        <dbReference type="SAM" id="Phobius"/>
    </source>
</evidence>
<feature type="transmembrane region" description="Helical" evidence="1">
    <location>
        <begin position="160"/>
        <end position="181"/>
    </location>
</feature>
<keyword evidence="1" id="KW-0812">Transmembrane</keyword>
<dbReference type="STRING" id="522772.Dacet_1879"/>
<keyword evidence="1" id="KW-1133">Transmembrane helix</keyword>
<dbReference type="eggNOG" id="COG3952">
    <property type="taxonomic scope" value="Bacteria"/>
</dbReference>
<dbReference type="GO" id="GO:0009245">
    <property type="term" value="P:lipid A biosynthetic process"/>
    <property type="evidence" value="ECO:0007669"/>
    <property type="project" value="InterPro"/>
</dbReference>
<accession>D4H0Y0</accession>
<feature type="domain" description="Lipid A biosynthesis N-terminal" evidence="2">
    <location>
        <begin position="11"/>
        <end position="82"/>
    </location>
</feature>
<dbReference type="Gene3D" id="1.20.1280.290">
    <property type="match status" value="2"/>
</dbReference>
<dbReference type="InterPro" id="IPR011499">
    <property type="entry name" value="Lipid_A_biosynth_N"/>
</dbReference>